<dbReference type="Proteomes" id="UP000068137">
    <property type="component" value="Chromosome"/>
</dbReference>
<accession>A0A0M5L7U9</accession>
<dbReference type="PROSITE" id="PS51257">
    <property type="entry name" value="PROKAR_LIPOPROTEIN"/>
    <property type="match status" value="1"/>
</dbReference>
<name>A0A0M5L7U9_9ACTN</name>
<proteinExistence type="predicted"/>
<reference evidence="3 4" key="1">
    <citation type="journal article" date="2015" name="Genome Announc.">
        <title>Complete Genome Sequences for Two Strains of a Novel Fastidious, Partially Acid-Fast, Gram-Positive Corynebacterineae Bacterium, Derived from Human Clinical Samples.</title>
        <authorList>
            <person name="Nicholson A.C."/>
            <person name="Bell M."/>
            <person name="Humrighouse B.W."/>
            <person name="McQuiston J.R."/>
        </authorList>
    </citation>
    <scope>NUCLEOTIDE SEQUENCE [LARGE SCALE GENOMIC DNA]</scope>
    <source>
        <strain evidence="3 4">X1698</strain>
    </source>
</reference>
<feature type="chain" id="PRO_5039596020" evidence="2">
    <location>
        <begin position="26"/>
        <end position="230"/>
    </location>
</feature>
<evidence type="ECO:0000256" key="1">
    <source>
        <dbReference type="SAM" id="MobiDB-lite"/>
    </source>
</evidence>
<feature type="compositionally biased region" description="Low complexity" evidence="1">
    <location>
        <begin position="50"/>
        <end position="72"/>
    </location>
</feature>
<feature type="signal peptide" evidence="2">
    <location>
        <begin position="1"/>
        <end position="25"/>
    </location>
</feature>
<keyword evidence="2" id="KW-0732">Signal</keyword>
<evidence type="ECO:0000256" key="2">
    <source>
        <dbReference type="SAM" id="SignalP"/>
    </source>
</evidence>
<protein>
    <submittedName>
        <fullName evidence="3">Uncharacterized protein</fullName>
    </submittedName>
</protein>
<sequence>MQPRSLATRLIAPAAAVLLAFTVAGCGSEVEGTATSQSATSSSVEGTGPQESAQQSDGSGSSGSLTATTAKSRAPLEVTEDLGSNRRLGAPERRLSRCNAPAKQSLPRGKAAAVFRSSRGGLLVKYVLAGELESSKLSLFTFATNQGKNQRLVGVRNGVIARNSAVVGQSSTPKLRGEYQYRGWTRMEPMTDGMILWVEIPPDISPAFQTNMWTASLTVDGIIVSSCTVG</sequence>
<evidence type="ECO:0000313" key="4">
    <source>
        <dbReference type="Proteomes" id="UP000068137"/>
    </source>
</evidence>
<dbReference type="EMBL" id="CP012390">
    <property type="protein sequence ID" value="ALE18905.1"/>
    <property type="molecule type" value="Genomic_DNA"/>
</dbReference>
<feature type="compositionally biased region" description="Low complexity" evidence="1">
    <location>
        <begin position="33"/>
        <end position="43"/>
    </location>
</feature>
<organism evidence="3 4">
    <name type="scientific">Lawsonella clevelandensis</name>
    <dbReference type="NCBI Taxonomy" id="1528099"/>
    <lineage>
        <taxon>Bacteria</taxon>
        <taxon>Bacillati</taxon>
        <taxon>Actinomycetota</taxon>
        <taxon>Actinomycetes</taxon>
        <taxon>Mycobacteriales</taxon>
        <taxon>Lawsonellaceae</taxon>
        <taxon>Lawsonella</taxon>
    </lineage>
</organism>
<evidence type="ECO:0000313" key="3">
    <source>
        <dbReference type="EMBL" id="ALE18905.1"/>
    </source>
</evidence>
<dbReference type="AlphaFoldDB" id="A0A0M5L7U9"/>
<feature type="region of interest" description="Disordered" evidence="1">
    <location>
        <begin position="33"/>
        <end position="103"/>
    </location>
</feature>
<dbReference type="KEGG" id="cbq:AL705_03750"/>
<dbReference type="RefSeq" id="WP_053961864.1">
    <property type="nucleotide sequence ID" value="NZ_CP012390.1"/>
</dbReference>
<gene>
    <name evidence="3" type="ORF">AL705_03750</name>
</gene>